<evidence type="ECO:0000313" key="3">
    <source>
        <dbReference type="Proteomes" id="UP000680038"/>
    </source>
</evidence>
<dbReference type="Proteomes" id="UP000680038">
    <property type="component" value="Unassembled WGS sequence"/>
</dbReference>
<dbReference type="Gene3D" id="3.40.50.300">
    <property type="entry name" value="P-loop containing nucleotide triphosphate hydrolases"/>
    <property type="match status" value="1"/>
</dbReference>
<evidence type="ECO:0000313" key="2">
    <source>
        <dbReference type="EMBL" id="CAG5017831.1"/>
    </source>
</evidence>
<dbReference type="InterPro" id="IPR027417">
    <property type="entry name" value="P-loop_NTPase"/>
</dbReference>
<dbReference type="AlphaFoldDB" id="A0A916N8Q7"/>
<feature type="domain" description="Short NACHT-associated C-terminal" evidence="1">
    <location>
        <begin position="307"/>
        <end position="466"/>
    </location>
</feature>
<dbReference type="Pfam" id="PF22714">
    <property type="entry name" value="SNaCT8"/>
    <property type="match status" value="1"/>
</dbReference>
<reference evidence="2" key="1">
    <citation type="submission" date="2021-04" db="EMBL/GenBank/DDBJ databases">
        <authorList>
            <person name="Rodrigo-Torres L."/>
            <person name="Arahal R. D."/>
            <person name="Lucena T."/>
        </authorList>
    </citation>
    <scope>NUCLEOTIDE SEQUENCE</scope>
    <source>
        <strain evidence="2">CECT 9275</strain>
    </source>
</reference>
<proteinExistence type="predicted"/>
<comment type="caution">
    <text evidence="2">The sequence shown here is derived from an EMBL/GenBank/DDBJ whole genome shotgun (WGS) entry which is preliminary data.</text>
</comment>
<dbReference type="PANTHER" id="PTHR46844">
    <property type="entry name" value="SLR5058 PROTEIN"/>
    <property type="match status" value="1"/>
</dbReference>
<keyword evidence="3" id="KW-1185">Reference proteome</keyword>
<evidence type="ECO:0000259" key="1">
    <source>
        <dbReference type="Pfam" id="PF22714"/>
    </source>
</evidence>
<sequence length="468" mass="55212">MNDYNGSFENLIADKILKSKIKPNEITFNRTLESGNFLFILDGYDEIFSSKKQIINREIELFVDAYSRNNFIITSRPGSGIENFPRFYDFAVKPLTDDDVKGFISKIVKDTERKSRIYSLIKDPKNNGYLEYLRNPLLLSMFIMTFENHPEIPNKKSSFYRNVFDTLYSKHDGWTKNSFPREKLTKLQQDDFEQILRTFSYLTMIEGHFTFTYEYISDKLTRIRNNVDVTFIVSDLISDLRTSISILLLDGFEYYFPHRSMQEYFAALFISKLPSDKKKIAYNNLSVTFRNSSNDNNSNFWSLCTELDESLFNKYFLIPNLQKIYNRIKGKNGRHLLDEYIKICEPLLYPSTIINDKVTETRLFTEDNFNTSILEFIKSNHSLYIYIFVRENKELNQVLINIFSEISLKPDILNSIYVSKNENLFEILLENEIIPIIEDLRSFLDVTIKQLKQNIKKQKISIDDLLKS</sequence>
<dbReference type="EMBL" id="CAJRAF010000004">
    <property type="protein sequence ID" value="CAG5017831.1"/>
    <property type="molecule type" value="Genomic_DNA"/>
</dbReference>
<dbReference type="PANTHER" id="PTHR46844:SF1">
    <property type="entry name" value="SLR5058 PROTEIN"/>
    <property type="match status" value="1"/>
</dbReference>
<organism evidence="2 3">
    <name type="scientific">Dyadobacter helix</name>
    <dbReference type="NCBI Taxonomy" id="2822344"/>
    <lineage>
        <taxon>Bacteria</taxon>
        <taxon>Pseudomonadati</taxon>
        <taxon>Bacteroidota</taxon>
        <taxon>Cytophagia</taxon>
        <taxon>Cytophagales</taxon>
        <taxon>Spirosomataceae</taxon>
        <taxon>Dyadobacter</taxon>
    </lineage>
</organism>
<protein>
    <recommendedName>
        <fullName evidence="1">Short NACHT-associated C-terminal domain-containing protein</fullName>
    </recommendedName>
</protein>
<accession>A0A916N8Q7</accession>
<name>A0A916N8Q7_9BACT</name>
<dbReference type="InterPro" id="IPR055038">
    <property type="entry name" value="SNaCT8"/>
</dbReference>
<gene>
    <name evidence="2" type="ORF">DYBT9275_05855</name>
</gene>